<name>A0A3B0PL53_9BACT</name>
<organism evidence="1 2">
    <name type="scientific">Mycoplasmopsis edwardii</name>
    <dbReference type="NCBI Taxonomy" id="53558"/>
    <lineage>
        <taxon>Bacteria</taxon>
        <taxon>Bacillati</taxon>
        <taxon>Mycoplasmatota</taxon>
        <taxon>Mycoplasmoidales</taxon>
        <taxon>Metamycoplasmataceae</taxon>
        <taxon>Mycoplasmopsis</taxon>
    </lineage>
</organism>
<accession>A0A3B0PL53</accession>
<dbReference type="EMBL" id="LS991951">
    <property type="protein sequence ID" value="SYV98018.1"/>
    <property type="molecule type" value="Genomic_DNA"/>
</dbReference>
<evidence type="ECO:0000313" key="2">
    <source>
        <dbReference type="Proteomes" id="UP000257559"/>
    </source>
</evidence>
<evidence type="ECO:0000313" key="1">
    <source>
        <dbReference type="EMBL" id="SYV98018.1"/>
    </source>
</evidence>
<reference evidence="2" key="1">
    <citation type="submission" date="2018-06" db="EMBL/GenBank/DDBJ databases">
        <authorList>
            <consortium name="Pathogen Informatics"/>
        </authorList>
    </citation>
    <scope>NUCLEOTIDE SEQUENCE [LARGE SCALE GENOMIC DNA]</scope>
    <source>
        <strain evidence="2">NCTC10132</strain>
    </source>
</reference>
<protein>
    <submittedName>
        <fullName evidence="1">Uncharacterized protein</fullName>
    </submittedName>
</protein>
<dbReference type="KEGG" id="medw:NCTC10132_01390"/>
<gene>
    <name evidence="1" type="ORF">NCTC10132_01390</name>
</gene>
<sequence length="87" mass="10661">MVENKKENITEIFDHLRKENKKKEQLFEFTPQQNKAYRKSKSNSYTNIEIQELKKNEDIENFPVTFKGLIYKNELIERPNVIIHKYW</sequence>
<proteinExistence type="predicted"/>
<dbReference type="Proteomes" id="UP000257559">
    <property type="component" value="Chromosome"/>
</dbReference>
<feature type="non-terminal residue" evidence="1">
    <location>
        <position position="87"/>
    </location>
</feature>
<keyword evidence="2" id="KW-1185">Reference proteome</keyword>
<dbReference type="AlphaFoldDB" id="A0A3B0PL53"/>